<accession>A0A0D0Q3J3</accession>
<evidence type="ECO:0000313" key="2">
    <source>
        <dbReference type="Proteomes" id="UP000035100"/>
    </source>
</evidence>
<reference evidence="1 2" key="1">
    <citation type="submission" date="2013-01" db="EMBL/GenBank/DDBJ databases">
        <authorList>
            <person name="Fiebig A."/>
            <person name="Goeker M."/>
            <person name="Klenk H.-P.P."/>
        </authorList>
    </citation>
    <scope>NUCLEOTIDE SEQUENCE [LARGE SCALE GENOMIC DNA]</scope>
    <source>
        <strain evidence="1 2">DSM 24838</strain>
    </source>
</reference>
<gene>
    <name evidence="1" type="ORF">Wenmar_02168</name>
</gene>
<dbReference type="EMBL" id="AONG01000010">
    <property type="protein sequence ID" value="KIQ69099.1"/>
    <property type="molecule type" value="Genomic_DNA"/>
</dbReference>
<name>A0A0D0Q3J3_9RHOB</name>
<comment type="caution">
    <text evidence="1">The sequence shown here is derived from an EMBL/GenBank/DDBJ whole genome shotgun (WGS) entry which is preliminary data.</text>
</comment>
<evidence type="ECO:0000313" key="1">
    <source>
        <dbReference type="EMBL" id="KIQ69099.1"/>
    </source>
</evidence>
<proteinExistence type="predicted"/>
<protein>
    <submittedName>
        <fullName evidence="1">Uncharacterized protein</fullName>
    </submittedName>
</protein>
<dbReference type="AlphaFoldDB" id="A0A0D0Q3J3"/>
<keyword evidence="2" id="KW-1185">Reference proteome</keyword>
<dbReference type="Proteomes" id="UP000035100">
    <property type="component" value="Unassembled WGS sequence"/>
</dbReference>
<sequence length="127" mass="13024">MHAKGSAPVGSYDDLDPLGRAAVSCLRALRRDAALPAAGPLADLCGLCARFGRRPLSAHAEECPCLGGDEACFARLVELAAAGEREEALMLAMLLVRADVAPLAVAMAEQAGLGVMRMATGAGARVH</sequence>
<dbReference type="STRING" id="1123501.Wenmar_02168"/>
<organism evidence="1 2">
    <name type="scientific">Wenxinia marina DSM 24838</name>
    <dbReference type="NCBI Taxonomy" id="1123501"/>
    <lineage>
        <taxon>Bacteria</taxon>
        <taxon>Pseudomonadati</taxon>
        <taxon>Pseudomonadota</taxon>
        <taxon>Alphaproteobacteria</taxon>
        <taxon>Rhodobacterales</taxon>
        <taxon>Roseobacteraceae</taxon>
        <taxon>Wenxinia</taxon>
    </lineage>
</organism>
<dbReference type="eggNOG" id="ENOG502Z9FJ">
    <property type="taxonomic scope" value="Bacteria"/>
</dbReference>
<dbReference type="RefSeq" id="WP_018304736.1">
    <property type="nucleotide sequence ID" value="NZ_KB902315.1"/>
</dbReference>